<sequence>MSPWLFPSENPVKCYCSIQSISSISGSMPRVRFRWPGKVRLRIAEQSTEVISWLAGNISSGCCGSFGCTTDSDLQLHGQCLL</sequence>
<organism evidence="1 2">
    <name type="scientific">Caerostris extrusa</name>
    <name type="common">Bark spider</name>
    <name type="synonym">Caerostris bankana</name>
    <dbReference type="NCBI Taxonomy" id="172846"/>
    <lineage>
        <taxon>Eukaryota</taxon>
        <taxon>Metazoa</taxon>
        <taxon>Ecdysozoa</taxon>
        <taxon>Arthropoda</taxon>
        <taxon>Chelicerata</taxon>
        <taxon>Arachnida</taxon>
        <taxon>Araneae</taxon>
        <taxon>Araneomorphae</taxon>
        <taxon>Entelegynae</taxon>
        <taxon>Araneoidea</taxon>
        <taxon>Araneidae</taxon>
        <taxon>Caerostris</taxon>
    </lineage>
</organism>
<dbReference type="EMBL" id="BPLR01000941">
    <property type="protein sequence ID" value="GIY98608.1"/>
    <property type="molecule type" value="Genomic_DNA"/>
</dbReference>
<name>A0AAV4XVJ5_CAEEX</name>
<evidence type="ECO:0000313" key="2">
    <source>
        <dbReference type="Proteomes" id="UP001054945"/>
    </source>
</evidence>
<dbReference type="Proteomes" id="UP001054945">
    <property type="component" value="Unassembled WGS sequence"/>
</dbReference>
<evidence type="ECO:0000313" key="1">
    <source>
        <dbReference type="EMBL" id="GIY98608.1"/>
    </source>
</evidence>
<keyword evidence="2" id="KW-1185">Reference proteome</keyword>
<accession>A0AAV4XVJ5</accession>
<dbReference type="AlphaFoldDB" id="A0AAV4XVJ5"/>
<protein>
    <submittedName>
        <fullName evidence="1">Uncharacterized protein</fullName>
    </submittedName>
</protein>
<proteinExistence type="predicted"/>
<reference evidence="1 2" key="1">
    <citation type="submission" date="2021-06" db="EMBL/GenBank/DDBJ databases">
        <title>Caerostris extrusa draft genome.</title>
        <authorList>
            <person name="Kono N."/>
            <person name="Arakawa K."/>
        </authorList>
    </citation>
    <scope>NUCLEOTIDE SEQUENCE [LARGE SCALE GENOMIC DNA]</scope>
</reference>
<gene>
    <name evidence="1" type="ORF">CEXT_465931</name>
</gene>
<comment type="caution">
    <text evidence="1">The sequence shown here is derived from an EMBL/GenBank/DDBJ whole genome shotgun (WGS) entry which is preliminary data.</text>
</comment>